<reference evidence="2" key="1">
    <citation type="journal article" date="2017" name="Genome Biol. Evol.">
        <title>The complete genome sequence of the phytopathogenic fungus Sclerotinia sclerotiorum reveals insights into the genome architecture of broad host range pathogens.</title>
        <authorList>
            <person name="Derbyshire M."/>
            <person name="Denton-Giles M."/>
            <person name="Hegedus D."/>
            <person name="Seifbarghy S."/>
            <person name="Rollins J."/>
            <person name="van Kan J."/>
            <person name="Seidl M.F."/>
            <person name="Faino L."/>
            <person name="Mbengue M."/>
            <person name="Navaud O."/>
            <person name="Raffaele S."/>
            <person name="Hammond-Kosack K."/>
            <person name="Heard S."/>
            <person name="Oliver R."/>
        </authorList>
    </citation>
    <scope>NUCLEOTIDE SEQUENCE [LARGE SCALE GENOMIC DNA]</scope>
    <source>
        <strain evidence="2">ATCC 18683 / 1980 / Ss-1</strain>
    </source>
</reference>
<accession>A0A1D9PZD1</accession>
<gene>
    <name evidence="1" type="ORF">sscle_03g028240</name>
</gene>
<evidence type="ECO:0000313" key="1">
    <source>
        <dbReference type="EMBL" id="APA08054.1"/>
    </source>
</evidence>
<evidence type="ECO:0000313" key="2">
    <source>
        <dbReference type="Proteomes" id="UP000177798"/>
    </source>
</evidence>
<sequence length="140" mass="15574">MRSHILILNEYTSLLKSANLEEGSIDIDYESFFTAVNRYAFLVDALLMGWGPTVVLCMGPGRSLLPHTYIRNVQVGHITSLSSHRREFAEVKDKPFLILYTPGSTGIPKPAHVNLCSFAANAAYQLVPSLRGKPTMVNYM</sequence>
<protein>
    <recommendedName>
        <fullName evidence="3">AMP-dependent synthetase/ligase domain-containing protein</fullName>
    </recommendedName>
</protein>
<dbReference type="OrthoDB" id="429813at2759"/>
<dbReference type="VEuPathDB" id="FungiDB:sscle_03g028240"/>
<dbReference type="Proteomes" id="UP000177798">
    <property type="component" value="Chromosome 3"/>
</dbReference>
<dbReference type="AlphaFoldDB" id="A0A1D9PZD1"/>
<name>A0A1D9PZD1_SCLS1</name>
<organism evidence="1 2">
    <name type="scientific">Sclerotinia sclerotiorum (strain ATCC 18683 / 1980 / Ss-1)</name>
    <name type="common">White mold</name>
    <name type="synonym">Whetzelinia sclerotiorum</name>
    <dbReference type="NCBI Taxonomy" id="665079"/>
    <lineage>
        <taxon>Eukaryota</taxon>
        <taxon>Fungi</taxon>
        <taxon>Dikarya</taxon>
        <taxon>Ascomycota</taxon>
        <taxon>Pezizomycotina</taxon>
        <taxon>Leotiomycetes</taxon>
        <taxon>Helotiales</taxon>
        <taxon>Sclerotiniaceae</taxon>
        <taxon>Sclerotinia</taxon>
    </lineage>
</organism>
<evidence type="ECO:0008006" key="3">
    <source>
        <dbReference type="Google" id="ProtNLM"/>
    </source>
</evidence>
<dbReference type="EMBL" id="CP017816">
    <property type="protein sequence ID" value="APA08054.1"/>
    <property type="molecule type" value="Genomic_DNA"/>
</dbReference>
<proteinExistence type="predicted"/>
<dbReference type="SUPFAM" id="SSF56801">
    <property type="entry name" value="Acetyl-CoA synthetase-like"/>
    <property type="match status" value="1"/>
</dbReference>